<comment type="similarity">
    <text evidence="2 8">Belongs to the NOB1 family.</text>
</comment>
<comment type="subcellular location">
    <subcellularLocation>
        <location evidence="1 8">Nucleus</location>
    </subcellularLocation>
</comment>
<feature type="region of interest" description="Disordered" evidence="9">
    <location>
        <begin position="174"/>
        <end position="266"/>
    </location>
</feature>
<dbReference type="InterPro" id="IPR014881">
    <property type="entry name" value="NOB1_Zn-bd"/>
</dbReference>
<dbReference type="PIRSF" id="PIRSF037125">
    <property type="entry name" value="D-site_20S_pre-rRNA_nuclease"/>
    <property type="match status" value="1"/>
</dbReference>
<dbReference type="PANTHER" id="PTHR12814">
    <property type="entry name" value="RNA-BINDING PROTEIN NOB1"/>
    <property type="match status" value="1"/>
</dbReference>
<keyword evidence="6 8" id="KW-0862">Zinc</keyword>
<dbReference type="InterPro" id="IPR036283">
    <property type="entry name" value="NOB1_Zf-like_sf"/>
</dbReference>
<keyword evidence="7 8" id="KW-0539">Nucleus</keyword>
<evidence type="ECO:0000256" key="8">
    <source>
        <dbReference type="PIRNR" id="PIRNR037125"/>
    </source>
</evidence>
<dbReference type="InterPro" id="IPR039907">
    <property type="entry name" value="NOB1"/>
</dbReference>
<evidence type="ECO:0000256" key="1">
    <source>
        <dbReference type="ARBA" id="ARBA00004123"/>
    </source>
</evidence>
<evidence type="ECO:0000256" key="4">
    <source>
        <dbReference type="ARBA" id="ARBA00022723"/>
    </source>
</evidence>
<evidence type="ECO:0000256" key="2">
    <source>
        <dbReference type="ARBA" id="ARBA00005858"/>
    </source>
</evidence>
<protein>
    <recommendedName>
        <fullName evidence="8">RNA-binding protein NOB1</fullName>
    </recommendedName>
</protein>
<evidence type="ECO:0000256" key="9">
    <source>
        <dbReference type="SAM" id="MobiDB-lite"/>
    </source>
</evidence>
<evidence type="ECO:0000256" key="5">
    <source>
        <dbReference type="ARBA" id="ARBA00022801"/>
    </source>
</evidence>
<comment type="function">
    <text evidence="8">May play a role in mRNA degradation.</text>
</comment>
<dbReference type="SUPFAM" id="SSF144206">
    <property type="entry name" value="NOB1 zinc finger-like"/>
    <property type="match status" value="1"/>
</dbReference>
<dbReference type="PANTHER" id="PTHR12814:SF2">
    <property type="entry name" value="RNA-BINDING PROTEIN NOB1"/>
    <property type="match status" value="1"/>
</dbReference>
<feature type="compositionally biased region" description="Low complexity" evidence="9">
    <location>
        <begin position="200"/>
        <end position="209"/>
    </location>
</feature>
<keyword evidence="3" id="KW-0540">Nuclease</keyword>
<feature type="compositionally biased region" description="Basic residues" evidence="9">
    <location>
        <begin position="460"/>
        <end position="470"/>
    </location>
</feature>
<sequence length="470" mass="52019">MAKEASGRIRHVIADSAAFLKNAPLNDMCENVYTVEEVVSEIRDAASRQRLAVLPYTIQFRQPSSEALRAVTAFAKLTGDFRSLSAIDLKVLALTYQLEKEHCGIEHIKLSPSKQVEISHGFGGKAMPGFYVEKKTSEDGKDNEQNSENSKTTIIESCETELTSIQVKSNTVVEDDLPAGRDTFELSRSNKTASDKNNESTEITEITTSVQAMMTHNSLTDDSKDNDEGFDEVTDLNSNSFDDNNDKDINDDDDDEDDYDDDDGWITPDNIGHIRDKMGKGAFGEVPANVTVGCLTTDFAMQNVLIQMGLHVISLDGLLIKEARSYVLKCHACFRVTSLLGKRFCPTCGNSTLLKVSVSVDENGATHYSVPNAKKPFNIRGKKFPLPLPKGGRHSDVPILTEDQPRGQHRLPRKRDDVNVFDADYVARASPFAAKDVTSRASQLGYHLKSAHNSKNPNAVRKKNSRRKNK</sequence>
<dbReference type="Gene3D" id="3.40.50.1010">
    <property type="entry name" value="5'-nuclease"/>
    <property type="match status" value="1"/>
</dbReference>
<evidence type="ECO:0000313" key="13">
    <source>
        <dbReference type="Proteomes" id="UP001159405"/>
    </source>
</evidence>
<dbReference type="InterPro" id="IPR017117">
    <property type="entry name" value="Nob1_euk"/>
</dbReference>
<comment type="caution">
    <text evidence="12">The sequence shown here is derived from an EMBL/GenBank/DDBJ whole genome shotgun (WGS) entry which is preliminary data.</text>
</comment>
<evidence type="ECO:0000256" key="3">
    <source>
        <dbReference type="ARBA" id="ARBA00022722"/>
    </source>
</evidence>
<keyword evidence="4 8" id="KW-0479">Metal-binding</keyword>
<feature type="domain" description="Ribonuclease PIN" evidence="11">
    <location>
        <begin position="12"/>
        <end position="98"/>
    </location>
</feature>
<name>A0ABN8P9U0_9CNID</name>
<keyword evidence="13" id="KW-1185">Reference proteome</keyword>
<evidence type="ECO:0000313" key="12">
    <source>
        <dbReference type="EMBL" id="CAH3139169.1"/>
    </source>
</evidence>
<accession>A0ABN8P9U0</accession>
<feature type="region of interest" description="Disordered" evidence="9">
    <location>
        <begin position="388"/>
        <end position="415"/>
    </location>
</feature>
<gene>
    <name evidence="12" type="ORF">PLOB_00040476</name>
</gene>
<dbReference type="EMBL" id="CALNXK010000062">
    <property type="protein sequence ID" value="CAH3139169.1"/>
    <property type="molecule type" value="Genomic_DNA"/>
</dbReference>
<dbReference type="CDD" id="cd09876">
    <property type="entry name" value="PIN_Nob1-like"/>
    <property type="match status" value="1"/>
</dbReference>
<evidence type="ECO:0000256" key="6">
    <source>
        <dbReference type="ARBA" id="ARBA00022833"/>
    </source>
</evidence>
<dbReference type="Proteomes" id="UP001159405">
    <property type="component" value="Unassembled WGS sequence"/>
</dbReference>
<feature type="compositionally biased region" description="Acidic residues" evidence="9">
    <location>
        <begin position="243"/>
        <end position="264"/>
    </location>
</feature>
<dbReference type="Gene3D" id="6.20.210.10">
    <property type="entry name" value="Nin one binding (NOB1), Zn-ribbon-like"/>
    <property type="match status" value="1"/>
</dbReference>
<evidence type="ECO:0000256" key="7">
    <source>
        <dbReference type="ARBA" id="ARBA00023242"/>
    </source>
</evidence>
<evidence type="ECO:0000259" key="10">
    <source>
        <dbReference type="Pfam" id="PF08772"/>
    </source>
</evidence>
<proteinExistence type="inferred from homology"/>
<evidence type="ECO:0000259" key="11">
    <source>
        <dbReference type="Pfam" id="PF17146"/>
    </source>
</evidence>
<organism evidence="12 13">
    <name type="scientific">Porites lobata</name>
    <dbReference type="NCBI Taxonomy" id="104759"/>
    <lineage>
        <taxon>Eukaryota</taxon>
        <taxon>Metazoa</taxon>
        <taxon>Cnidaria</taxon>
        <taxon>Anthozoa</taxon>
        <taxon>Hexacorallia</taxon>
        <taxon>Scleractinia</taxon>
        <taxon>Fungiina</taxon>
        <taxon>Poritidae</taxon>
        <taxon>Porites</taxon>
    </lineage>
</organism>
<feature type="domain" description="Nin one binding (NOB1) Zn-ribbon-like" evidence="10">
    <location>
        <begin position="320"/>
        <end position="392"/>
    </location>
</feature>
<dbReference type="InterPro" id="IPR033411">
    <property type="entry name" value="Ribonuclease_PIN"/>
</dbReference>
<keyword evidence="5" id="KW-0378">Hydrolase</keyword>
<reference evidence="12 13" key="1">
    <citation type="submission" date="2022-05" db="EMBL/GenBank/DDBJ databases">
        <authorList>
            <consortium name="Genoscope - CEA"/>
            <person name="William W."/>
        </authorList>
    </citation>
    <scope>NUCLEOTIDE SEQUENCE [LARGE SCALE GENOMIC DNA]</scope>
</reference>
<dbReference type="Pfam" id="PF08772">
    <property type="entry name" value="Zn_ribbon_NOB1"/>
    <property type="match status" value="1"/>
</dbReference>
<feature type="region of interest" description="Disordered" evidence="9">
    <location>
        <begin position="446"/>
        <end position="470"/>
    </location>
</feature>
<dbReference type="Pfam" id="PF17146">
    <property type="entry name" value="PIN_6"/>
    <property type="match status" value="1"/>
</dbReference>